<evidence type="ECO:0000313" key="8">
    <source>
        <dbReference type="EMBL" id="KAK6775902.1"/>
    </source>
</evidence>
<keyword evidence="3" id="KW-0285">Flavoprotein</keyword>
<feature type="compositionally biased region" description="Basic and acidic residues" evidence="6">
    <location>
        <begin position="50"/>
        <end position="65"/>
    </location>
</feature>
<evidence type="ECO:0000256" key="3">
    <source>
        <dbReference type="ARBA" id="ARBA00022630"/>
    </source>
</evidence>
<protein>
    <recommendedName>
        <fullName evidence="7">NADH:flavin oxidoreductase/NADH oxidase N-terminal domain-containing protein</fullName>
    </recommendedName>
</protein>
<dbReference type="SUPFAM" id="SSF51395">
    <property type="entry name" value="FMN-linked oxidoreductases"/>
    <property type="match status" value="1"/>
</dbReference>
<keyword evidence="9" id="KW-1185">Reference proteome</keyword>
<dbReference type="Proteomes" id="UP001371456">
    <property type="component" value="Unassembled WGS sequence"/>
</dbReference>
<evidence type="ECO:0000256" key="1">
    <source>
        <dbReference type="ARBA" id="ARBA00001917"/>
    </source>
</evidence>
<dbReference type="InterPro" id="IPR045247">
    <property type="entry name" value="Oye-like"/>
</dbReference>
<dbReference type="Gene3D" id="3.20.20.70">
    <property type="entry name" value="Aldolase class I"/>
    <property type="match status" value="2"/>
</dbReference>
<dbReference type="GO" id="GO:0016491">
    <property type="term" value="F:oxidoreductase activity"/>
    <property type="evidence" value="ECO:0007669"/>
    <property type="project" value="InterPro"/>
</dbReference>
<dbReference type="Pfam" id="PF00724">
    <property type="entry name" value="Oxidored_FMN"/>
    <property type="match status" value="1"/>
</dbReference>
<evidence type="ECO:0000256" key="6">
    <source>
        <dbReference type="SAM" id="MobiDB-lite"/>
    </source>
</evidence>
<evidence type="ECO:0000256" key="2">
    <source>
        <dbReference type="ARBA" id="ARBA00005979"/>
    </source>
</evidence>
<dbReference type="InterPro" id="IPR013785">
    <property type="entry name" value="Aldolase_TIM"/>
</dbReference>
<comment type="caution">
    <text evidence="8">The sequence shown here is derived from an EMBL/GenBank/DDBJ whole genome shotgun (WGS) entry which is preliminary data.</text>
</comment>
<evidence type="ECO:0000256" key="4">
    <source>
        <dbReference type="ARBA" id="ARBA00022643"/>
    </source>
</evidence>
<feature type="domain" description="NADH:flavin oxidoreductase/NADH oxidase N-terminal" evidence="7">
    <location>
        <begin position="90"/>
        <end position="234"/>
    </location>
</feature>
<dbReference type="InterPro" id="IPR001155">
    <property type="entry name" value="OxRdtase_FMN_N"/>
</dbReference>
<gene>
    <name evidence="8" type="ORF">RDI58_026903</name>
</gene>
<name>A0AAN8Y1W2_SOLBU</name>
<feature type="region of interest" description="Disordered" evidence="6">
    <location>
        <begin position="50"/>
        <end position="85"/>
    </location>
</feature>
<keyword evidence="5" id="KW-0521">NADP</keyword>
<organism evidence="8 9">
    <name type="scientific">Solanum bulbocastanum</name>
    <name type="common">Wild potato</name>
    <dbReference type="NCBI Taxonomy" id="147425"/>
    <lineage>
        <taxon>Eukaryota</taxon>
        <taxon>Viridiplantae</taxon>
        <taxon>Streptophyta</taxon>
        <taxon>Embryophyta</taxon>
        <taxon>Tracheophyta</taxon>
        <taxon>Spermatophyta</taxon>
        <taxon>Magnoliopsida</taxon>
        <taxon>eudicotyledons</taxon>
        <taxon>Gunneridae</taxon>
        <taxon>Pentapetalae</taxon>
        <taxon>asterids</taxon>
        <taxon>lamiids</taxon>
        <taxon>Solanales</taxon>
        <taxon>Solanaceae</taxon>
        <taxon>Solanoideae</taxon>
        <taxon>Solaneae</taxon>
        <taxon>Solanum</taxon>
    </lineage>
</organism>
<reference evidence="8 9" key="1">
    <citation type="submission" date="2024-02" db="EMBL/GenBank/DDBJ databases">
        <title>de novo genome assembly of Solanum bulbocastanum strain 11H21.</title>
        <authorList>
            <person name="Hosaka A.J."/>
        </authorList>
    </citation>
    <scope>NUCLEOTIDE SEQUENCE [LARGE SCALE GENOMIC DNA]</scope>
    <source>
        <tissue evidence="8">Young leaves</tissue>
    </source>
</reference>
<comment type="similarity">
    <text evidence="2">Belongs to the NADH:flavin oxidoreductase/NADH oxidase family.</text>
</comment>
<proteinExistence type="inferred from homology"/>
<evidence type="ECO:0000313" key="9">
    <source>
        <dbReference type="Proteomes" id="UP001371456"/>
    </source>
</evidence>
<comment type="cofactor">
    <cofactor evidence="1">
        <name>FMN</name>
        <dbReference type="ChEBI" id="CHEBI:58210"/>
    </cofactor>
</comment>
<evidence type="ECO:0000256" key="5">
    <source>
        <dbReference type="ARBA" id="ARBA00022857"/>
    </source>
</evidence>
<dbReference type="GO" id="GO:0010181">
    <property type="term" value="F:FMN binding"/>
    <property type="evidence" value="ECO:0007669"/>
    <property type="project" value="InterPro"/>
</dbReference>
<accession>A0AAN8Y1W2</accession>
<evidence type="ECO:0000259" key="7">
    <source>
        <dbReference type="Pfam" id="PF00724"/>
    </source>
</evidence>
<sequence length="307" mass="34700">MFCRVVLVPLTRTRSYGNVPKPHAVIYYSQRTTKRSFLISEAIRISDTAHGYKDTPGRISTKDFQPDGQAPLSSTDKPVKTQTPPRQLVDRIDQYGGSLENRCRFALEIVEEVVIEIGDDRVRIRLSPFANYKDSRDSNPSALGLYMAESLNKYGIAYCHMVEPRMKTVAEKIECPGSLVGMGKAFRDTFIVVGGYDREDGNKVVDEGRADLIAYGRLFIANLDLPKRFELDAPLNNSQICSSIDEYSQNRHRELKKQREMAAAAKEEEKKTYNSTTVGIAVSMVMKYADNIVKIEKGWLSVEEYEC</sequence>
<dbReference type="PANTHER" id="PTHR22893:SF136">
    <property type="entry name" value="NADH:FLAVIN OXIDOREDUCTASE_NADH OXIDASE N-TERMINAL DOMAIN-CONTAINING PROTEIN"/>
    <property type="match status" value="1"/>
</dbReference>
<dbReference type="EMBL" id="JBANQN010000011">
    <property type="protein sequence ID" value="KAK6775902.1"/>
    <property type="molecule type" value="Genomic_DNA"/>
</dbReference>
<dbReference type="AlphaFoldDB" id="A0AAN8Y1W2"/>
<feature type="compositionally biased region" description="Polar residues" evidence="6">
    <location>
        <begin position="71"/>
        <end position="85"/>
    </location>
</feature>
<dbReference type="PANTHER" id="PTHR22893">
    <property type="entry name" value="NADH OXIDOREDUCTASE-RELATED"/>
    <property type="match status" value="1"/>
</dbReference>
<keyword evidence="4" id="KW-0288">FMN</keyword>